<dbReference type="InterPro" id="IPR007165">
    <property type="entry name" value="Phage_holin_4_2"/>
</dbReference>
<feature type="transmembrane region" description="Helical" evidence="1">
    <location>
        <begin position="156"/>
        <end position="177"/>
    </location>
</feature>
<dbReference type="PANTHER" id="PTHR37309:SF1">
    <property type="entry name" value="SLR0284 PROTEIN"/>
    <property type="match status" value="1"/>
</dbReference>
<evidence type="ECO:0008006" key="4">
    <source>
        <dbReference type="Google" id="ProtNLM"/>
    </source>
</evidence>
<keyword evidence="1" id="KW-0812">Transmembrane</keyword>
<protein>
    <recommendedName>
        <fullName evidence="4">Phage holin family protein</fullName>
    </recommendedName>
</protein>
<feature type="transmembrane region" description="Helical" evidence="1">
    <location>
        <begin position="120"/>
        <end position="144"/>
    </location>
</feature>
<evidence type="ECO:0000313" key="3">
    <source>
        <dbReference type="Proteomes" id="UP000282574"/>
    </source>
</evidence>
<dbReference type="Pfam" id="PF04020">
    <property type="entry name" value="Phage_holin_4_2"/>
    <property type="match status" value="1"/>
</dbReference>
<organism evidence="2 3">
    <name type="scientific">Chroococcidiopsis cubana SAG 39.79</name>
    <dbReference type="NCBI Taxonomy" id="388085"/>
    <lineage>
        <taxon>Bacteria</taxon>
        <taxon>Bacillati</taxon>
        <taxon>Cyanobacteriota</taxon>
        <taxon>Cyanophyceae</taxon>
        <taxon>Chroococcidiopsidales</taxon>
        <taxon>Chroococcidiopsidaceae</taxon>
        <taxon>Chroococcidiopsis</taxon>
    </lineage>
</organism>
<sequence>MLLFSAYRIQSERQGVENRGQKRNPYSPANCLKLAAREWQIYNRQTQLWYVLNKEEYHLVISVETTMIHFLLTWLVTAVSLLITANIVNGFIVTNFTAALIAAVVIGLVNAVIRPILSVLTLPLTILTLGLFLFVVNGISIWIASVLSPGFTVAGLLPGLLGSIVLTLVAGIINFVVERVVQS</sequence>
<name>A0AB37UR27_9CYAN</name>
<dbReference type="RefSeq" id="WP_241994120.1">
    <property type="nucleotide sequence ID" value="NZ_JAVKZF010000002.1"/>
</dbReference>
<feature type="transmembrane region" description="Helical" evidence="1">
    <location>
        <begin position="91"/>
        <end position="113"/>
    </location>
</feature>
<keyword evidence="1" id="KW-1133">Transmembrane helix</keyword>
<dbReference type="EMBL" id="RSCK01000004">
    <property type="protein sequence ID" value="RUT13899.1"/>
    <property type="molecule type" value="Genomic_DNA"/>
</dbReference>
<keyword evidence="1" id="KW-0472">Membrane</keyword>
<reference evidence="2 3" key="1">
    <citation type="journal article" date="2019" name="Genome Biol. Evol.">
        <title>Day and night: Metabolic profiles and evolutionary relationships of six axenic non-marine cyanobacteria.</title>
        <authorList>
            <person name="Will S.E."/>
            <person name="Henke P."/>
            <person name="Boedeker C."/>
            <person name="Huang S."/>
            <person name="Brinkmann H."/>
            <person name="Rohde M."/>
            <person name="Jarek M."/>
            <person name="Friedl T."/>
            <person name="Seufert S."/>
            <person name="Schumacher M."/>
            <person name="Overmann J."/>
            <person name="Neumann-Schaal M."/>
            <person name="Petersen J."/>
        </authorList>
    </citation>
    <scope>NUCLEOTIDE SEQUENCE [LARGE SCALE GENOMIC DNA]</scope>
    <source>
        <strain evidence="2 3">SAG 39.79</strain>
    </source>
</reference>
<gene>
    <name evidence="2" type="ORF">DSM107010_07990</name>
</gene>
<keyword evidence="3" id="KW-1185">Reference proteome</keyword>
<evidence type="ECO:0000256" key="1">
    <source>
        <dbReference type="SAM" id="Phobius"/>
    </source>
</evidence>
<evidence type="ECO:0000313" key="2">
    <source>
        <dbReference type="EMBL" id="RUT13899.1"/>
    </source>
</evidence>
<proteinExistence type="predicted"/>
<dbReference type="AlphaFoldDB" id="A0AB37UR27"/>
<feature type="transmembrane region" description="Helical" evidence="1">
    <location>
        <begin position="67"/>
        <end position="85"/>
    </location>
</feature>
<accession>A0AB37UR27</accession>
<comment type="caution">
    <text evidence="2">The sequence shown here is derived from an EMBL/GenBank/DDBJ whole genome shotgun (WGS) entry which is preliminary data.</text>
</comment>
<dbReference type="PANTHER" id="PTHR37309">
    <property type="entry name" value="SLR0284 PROTEIN"/>
    <property type="match status" value="1"/>
</dbReference>
<dbReference type="Proteomes" id="UP000282574">
    <property type="component" value="Unassembled WGS sequence"/>
</dbReference>